<evidence type="ECO:0000256" key="1">
    <source>
        <dbReference type="SAM" id="Phobius"/>
    </source>
</evidence>
<dbReference type="AlphaFoldDB" id="A0A437R003"/>
<feature type="transmembrane region" description="Helical" evidence="1">
    <location>
        <begin position="147"/>
        <end position="164"/>
    </location>
</feature>
<keyword evidence="1" id="KW-0472">Membrane</keyword>
<reference evidence="2 3" key="1">
    <citation type="submission" date="2019-01" db="EMBL/GenBank/DDBJ databases">
        <authorList>
            <person name="Chen W.-M."/>
        </authorList>
    </citation>
    <scope>NUCLEOTIDE SEQUENCE [LARGE SCALE GENOMIC DNA]</scope>
    <source>
        <strain evidence="2 3">KYPC3</strain>
    </source>
</reference>
<accession>A0A437R003</accession>
<dbReference type="RefSeq" id="WP_127698408.1">
    <property type="nucleotide sequence ID" value="NZ_SACS01000006.1"/>
</dbReference>
<sequence>MTRSLSLPLASRWFAGTWSWQPLLAVTQAVFWPSRWLAMAWLLAIGLLLVGIVSNAGLPLISGIVGLLSLHLSIPIQINNLTSRKSWLLLPHFKSSLLILLLILLALWLLVITGMTLKAASPSWFHLPYVALLFSLVMLPTIYVRHLWPLLAEIVLLMVIVMRPDSRTWLVEHRSSAWFISLVIAMTVLMWLWMKYRWLHPARRVRDDAKRTSVFALYGIEIPWLLRLTRRPASLAGTMLLGDGDSWVASLVRATWATWLAPATFWLISILFGSPDKPSSRLWSEQTFLVLLTLCPLFTLSAQQQKLSQRLGRCWLVLGGCRQTMYGFAERVYFQELLAYLAMTLVLMLLLVPYPMIVPLLCYGISATLLLCYLIFALAGQHFWWSISANLLLLLALLVAIDFLWAMPQLIYLTSLALVLPVYSLRRYGKARWLNMDYSQLKPKQLL</sequence>
<feature type="transmembrane region" description="Helical" evidence="1">
    <location>
        <begin position="332"/>
        <end position="351"/>
    </location>
</feature>
<name>A0A437R003_9GAMM</name>
<dbReference type="Proteomes" id="UP000283077">
    <property type="component" value="Unassembled WGS sequence"/>
</dbReference>
<feature type="transmembrane region" description="Helical" evidence="1">
    <location>
        <begin position="41"/>
        <end position="74"/>
    </location>
</feature>
<organism evidence="2 3">
    <name type="scientific">Rheinheimera riviphila</name>
    <dbReference type="NCBI Taxonomy" id="1834037"/>
    <lineage>
        <taxon>Bacteria</taxon>
        <taxon>Pseudomonadati</taxon>
        <taxon>Pseudomonadota</taxon>
        <taxon>Gammaproteobacteria</taxon>
        <taxon>Chromatiales</taxon>
        <taxon>Chromatiaceae</taxon>
        <taxon>Rheinheimera</taxon>
    </lineage>
</organism>
<proteinExistence type="predicted"/>
<keyword evidence="3" id="KW-1185">Reference proteome</keyword>
<comment type="caution">
    <text evidence="2">The sequence shown here is derived from an EMBL/GenBank/DDBJ whole genome shotgun (WGS) entry which is preliminary data.</text>
</comment>
<feature type="transmembrane region" description="Helical" evidence="1">
    <location>
        <begin position="176"/>
        <end position="194"/>
    </location>
</feature>
<dbReference type="EMBL" id="SACS01000006">
    <property type="protein sequence ID" value="RVU40079.1"/>
    <property type="molecule type" value="Genomic_DNA"/>
</dbReference>
<feature type="transmembrane region" description="Helical" evidence="1">
    <location>
        <begin position="95"/>
        <end position="117"/>
    </location>
</feature>
<keyword evidence="1" id="KW-0812">Transmembrane</keyword>
<evidence type="ECO:0000313" key="2">
    <source>
        <dbReference type="EMBL" id="RVU40079.1"/>
    </source>
</evidence>
<feature type="transmembrane region" description="Helical" evidence="1">
    <location>
        <begin position="410"/>
        <end position="426"/>
    </location>
</feature>
<gene>
    <name evidence="2" type="ORF">EOE67_07445</name>
</gene>
<dbReference type="OrthoDB" id="9818083at2"/>
<protein>
    <submittedName>
        <fullName evidence="2">Uncharacterized protein</fullName>
    </submittedName>
</protein>
<evidence type="ECO:0000313" key="3">
    <source>
        <dbReference type="Proteomes" id="UP000283077"/>
    </source>
</evidence>
<keyword evidence="1" id="KW-1133">Transmembrane helix</keyword>
<feature type="transmembrane region" description="Helical" evidence="1">
    <location>
        <begin position="357"/>
        <end position="376"/>
    </location>
</feature>
<feature type="transmembrane region" description="Helical" evidence="1">
    <location>
        <begin position="383"/>
        <end position="404"/>
    </location>
</feature>
<feature type="transmembrane region" description="Helical" evidence="1">
    <location>
        <begin position="256"/>
        <end position="274"/>
    </location>
</feature>